<keyword evidence="3" id="KW-0220">Diaminopimelate biosynthesis</keyword>
<comment type="caution">
    <text evidence="7">The sequence shown here is derived from an EMBL/GenBank/DDBJ whole genome shotgun (WGS) entry which is preliminary data.</text>
</comment>
<proteinExistence type="predicted"/>
<evidence type="ECO:0000256" key="5">
    <source>
        <dbReference type="PIRSR" id="PIRSR005962-1"/>
    </source>
</evidence>
<feature type="binding site" evidence="5">
    <location>
        <position position="146"/>
    </location>
    <ligand>
        <name>Mn(2+)</name>
        <dbReference type="ChEBI" id="CHEBI:29035"/>
        <label>2</label>
    </ligand>
</feature>
<dbReference type="InterPro" id="IPR036264">
    <property type="entry name" value="Bact_exopeptidase_dim_dom"/>
</dbReference>
<dbReference type="RefSeq" id="WP_076995615.1">
    <property type="nucleotide sequence ID" value="NZ_MSPR01000003.1"/>
</dbReference>
<feature type="binding site" evidence="5">
    <location>
        <position position="173"/>
    </location>
    <ligand>
        <name>Mn(2+)</name>
        <dbReference type="ChEBI" id="CHEBI:29035"/>
        <label>1</label>
    </ligand>
</feature>
<evidence type="ECO:0000256" key="3">
    <source>
        <dbReference type="ARBA" id="ARBA00022915"/>
    </source>
</evidence>
<dbReference type="NCBIfam" id="TIGR01891">
    <property type="entry name" value="amidohydrolases"/>
    <property type="match status" value="1"/>
</dbReference>
<dbReference type="SUPFAM" id="SSF53187">
    <property type="entry name" value="Zn-dependent exopeptidases"/>
    <property type="match status" value="1"/>
</dbReference>
<keyword evidence="2" id="KW-0378">Hydrolase</keyword>
<evidence type="ECO:0000313" key="9">
    <source>
        <dbReference type="Proteomes" id="UP000188600"/>
    </source>
</evidence>
<dbReference type="PIRSF" id="PIRSF005962">
    <property type="entry name" value="Pept_M20D_amidohydro"/>
    <property type="match status" value="1"/>
</dbReference>
<feature type="binding site" evidence="5">
    <location>
        <position position="112"/>
    </location>
    <ligand>
        <name>Mn(2+)</name>
        <dbReference type="ChEBI" id="CHEBI:29035"/>
        <label>2</label>
    </ligand>
</feature>
<evidence type="ECO:0000313" key="7">
    <source>
        <dbReference type="EMBL" id="ONK29236.1"/>
    </source>
</evidence>
<name>A0AB36JPD1_9STRE</name>
<dbReference type="Proteomes" id="UP000188946">
    <property type="component" value="Unassembled WGS sequence"/>
</dbReference>
<dbReference type="Pfam" id="PF07687">
    <property type="entry name" value="M20_dimer"/>
    <property type="match status" value="1"/>
</dbReference>
<evidence type="ECO:0000256" key="2">
    <source>
        <dbReference type="ARBA" id="ARBA00022801"/>
    </source>
</evidence>
<keyword evidence="5" id="KW-0464">Manganese</keyword>
<sequence length="408" mass="44738">MSIHQVLQSLDQIQEWQEETYQYLHSHPELSMQETQTTQFIFDILQGYGYQTQLIGGGVVGVLENGKGPTILFRADIDGLPIKEETGLDYASQVVMEDRDGHTVPVMHACGHDMHIVAGLGAAWALARHTDQWQGTYIALFQPGEEIAAGAKAMIEDGLFEKIPRPELALAQHVLTEPKAGKIGTLSGPFLSSAASLKITIYGQGAHGSMPHLSIDPLVIGSSIVMKLQTIVSREVDPFQFAVVSVGSFQSGLKANIIPDSAVLQVNIRAYNEAVQQQVLDSIKRIVHAECQAGGCTKTPKIDVFDRYPLTDNDPQITAEVTEAFETYLGKDRVVAYQPMTASEDFSYIPRALNIPYLYWGFGGFTEDQEIYANHNPKFAPAIQPTLRTGTEAAIVAVLRYLGKCDES</sequence>
<accession>A0AB36JPD1</accession>
<dbReference type="EMBL" id="MSPR01000003">
    <property type="protein sequence ID" value="ONK30720.1"/>
    <property type="molecule type" value="Genomic_DNA"/>
</dbReference>
<dbReference type="GO" id="GO:0009085">
    <property type="term" value="P:lysine biosynthetic process"/>
    <property type="evidence" value="ECO:0007669"/>
    <property type="project" value="UniProtKB-KW"/>
</dbReference>
<feature type="binding site" evidence="5">
    <location>
        <position position="110"/>
    </location>
    <ligand>
        <name>Mn(2+)</name>
        <dbReference type="ChEBI" id="CHEBI:29035"/>
        <label>2</label>
    </ligand>
</feature>
<gene>
    <name evidence="8" type="ORF">BVE84_03040</name>
    <name evidence="7" type="ORF">BVE86_01730</name>
</gene>
<dbReference type="Pfam" id="PF01546">
    <property type="entry name" value="Peptidase_M20"/>
    <property type="match status" value="1"/>
</dbReference>
<keyword evidence="1" id="KW-0028">Amino-acid biosynthesis</keyword>
<keyword evidence="10" id="KW-1185">Reference proteome</keyword>
<dbReference type="EMBL" id="MSPT01000002">
    <property type="protein sequence ID" value="ONK29236.1"/>
    <property type="molecule type" value="Genomic_DNA"/>
</dbReference>
<dbReference type="GO" id="GO:0019877">
    <property type="term" value="P:diaminopimelate biosynthetic process"/>
    <property type="evidence" value="ECO:0007669"/>
    <property type="project" value="UniProtKB-KW"/>
</dbReference>
<reference evidence="9 10" key="1">
    <citation type="submission" date="2016-12" db="EMBL/GenBank/DDBJ databases">
        <authorList>
            <person name="Gulvik C.A."/>
        </authorList>
    </citation>
    <scope>NUCLEOTIDE SEQUENCE [LARGE SCALE GENOMIC DNA]</scope>
    <source>
        <strain evidence="8 10">12-5202</strain>
        <strain evidence="7 9">12-5291</strain>
    </source>
</reference>
<evidence type="ECO:0000259" key="6">
    <source>
        <dbReference type="Pfam" id="PF07687"/>
    </source>
</evidence>
<dbReference type="InterPro" id="IPR002933">
    <property type="entry name" value="Peptidase_M20"/>
</dbReference>
<evidence type="ECO:0000313" key="8">
    <source>
        <dbReference type="EMBL" id="ONK30720.1"/>
    </source>
</evidence>
<dbReference type="FunFam" id="3.30.70.360:FF:000001">
    <property type="entry name" value="N-acetyldiaminopimelate deacetylase"/>
    <property type="match status" value="1"/>
</dbReference>
<dbReference type="GO" id="GO:0050118">
    <property type="term" value="F:N-acetyldiaminopimelate deacetylase activity"/>
    <property type="evidence" value="ECO:0007669"/>
    <property type="project" value="UniProtKB-ARBA"/>
</dbReference>
<dbReference type="Gene3D" id="3.40.630.10">
    <property type="entry name" value="Zn peptidases"/>
    <property type="match status" value="1"/>
</dbReference>
<dbReference type="PANTHER" id="PTHR11014">
    <property type="entry name" value="PEPTIDASE M20 FAMILY MEMBER"/>
    <property type="match status" value="1"/>
</dbReference>
<dbReference type="SUPFAM" id="SSF55031">
    <property type="entry name" value="Bacterial exopeptidase dimerisation domain"/>
    <property type="match status" value="1"/>
</dbReference>
<evidence type="ECO:0000256" key="1">
    <source>
        <dbReference type="ARBA" id="ARBA00022605"/>
    </source>
</evidence>
<keyword evidence="5" id="KW-0479">Metal-binding</keyword>
<dbReference type="GO" id="GO:0046872">
    <property type="term" value="F:metal ion binding"/>
    <property type="evidence" value="ECO:0007669"/>
    <property type="project" value="UniProtKB-KW"/>
</dbReference>
<dbReference type="PANTHER" id="PTHR11014:SF63">
    <property type="entry name" value="METALLOPEPTIDASE, PUTATIVE (AFU_ORTHOLOGUE AFUA_6G09600)-RELATED"/>
    <property type="match status" value="1"/>
</dbReference>
<organism evidence="7 9">
    <name type="scientific">Streptococcus azizii</name>
    <dbReference type="NCBI Taxonomy" id="1579424"/>
    <lineage>
        <taxon>Bacteria</taxon>
        <taxon>Bacillati</taxon>
        <taxon>Bacillota</taxon>
        <taxon>Bacilli</taxon>
        <taxon>Lactobacillales</taxon>
        <taxon>Streptococcaceae</taxon>
        <taxon>Streptococcus</taxon>
    </lineage>
</organism>
<dbReference type="InterPro" id="IPR011650">
    <property type="entry name" value="Peptidase_M20_dimer"/>
</dbReference>
<comment type="cofactor">
    <cofactor evidence="5">
        <name>Mn(2+)</name>
        <dbReference type="ChEBI" id="CHEBI:29035"/>
    </cofactor>
    <text evidence="5">The Mn(2+) ion enhances activity.</text>
</comment>
<evidence type="ECO:0000313" key="10">
    <source>
        <dbReference type="Proteomes" id="UP000188946"/>
    </source>
</evidence>
<feature type="binding site" evidence="5">
    <location>
        <position position="375"/>
    </location>
    <ligand>
        <name>Mn(2+)</name>
        <dbReference type="ChEBI" id="CHEBI:29035"/>
        <label>2</label>
    </ligand>
</feature>
<dbReference type="Gene3D" id="3.30.70.360">
    <property type="match status" value="1"/>
</dbReference>
<dbReference type="Proteomes" id="UP000188600">
    <property type="component" value="Unassembled WGS sequence"/>
</dbReference>
<keyword evidence="4" id="KW-0457">Lysine biosynthesis</keyword>
<evidence type="ECO:0000256" key="4">
    <source>
        <dbReference type="ARBA" id="ARBA00023154"/>
    </source>
</evidence>
<feature type="domain" description="Peptidase M20 dimerisation" evidence="6">
    <location>
        <begin position="193"/>
        <end position="291"/>
    </location>
</feature>
<dbReference type="AlphaFoldDB" id="A0AB36JPD1"/>
<protein>
    <submittedName>
        <fullName evidence="7">Amidohydrolase</fullName>
    </submittedName>
</protein>
<dbReference type="InterPro" id="IPR017439">
    <property type="entry name" value="Amidohydrolase"/>
</dbReference>